<evidence type="ECO:0000313" key="5">
    <source>
        <dbReference type="Proteomes" id="UP001278500"/>
    </source>
</evidence>
<feature type="chain" id="PRO_5041943539" evidence="3">
    <location>
        <begin position="23"/>
        <end position="502"/>
    </location>
</feature>
<keyword evidence="3" id="KW-0732">Signal</keyword>
<protein>
    <submittedName>
        <fullName evidence="4">Uncharacterized protein</fullName>
    </submittedName>
</protein>
<dbReference type="PANTHER" id="PTHR35394">
    <property type="entry name" value="DUF3176 DOMAIN-CONTAINING PROTEIN"/>
    <property type="match status" value="1"/>
</dbReference>
<reference evidence="4" key="1">
    <citation type="journal article" date="2023" name="Mol. Phylogenet. Evol.">
        <title>Genome-scale phylogeny and comparative genomics of the fungal order Sordariales.</title>
        <authorList>
            <person name="Hensen N."/>
            <person name="Bonometti L."/>
            <person name="Westerberg I."/>
            <person name="Brannstrom I.O."/>
            <person name="Guillou S."/>
            <person name="Cros-Aarteil S."/>
            <person name="Calhoun S."/>
            <person name="Haridas S."/>
            <person name="Kuo A."/>
            <person name="Mondo S."/>
            <person name="Pangilinan J."/>
            <person name="Riley R."/>
            <person name="LaButti K."/>
            <person name="Andreopoulos B."/>
            <person name="Lipzen A."/>
            <person name="Chen C."/>
            <person name="Yan M."/>
            <person name="Daum C."/>
            <person name="Ng V."/>
            <person name="Clum A."/>
            <person name="Steindorff A."/>
            <person name="Ohm R.A."/>
            <person name="Martin F."/>
            <person name="Silar P."/>
            <person name="Natvig D.O."/>
            <person name="Lalanne C."/>
            <person name="Gautier V."/>
            <person name="Ament-Velasquez S.L."/>
            <person name="Kruys A."/>
            <person name="Hutchinson M.I."/>
            <person name="Powell A.J."/>
            <person name="Barry K."/>
            <person name="Miller A.N."/>
            <person name="Grigoriev I.V."/>
            <person name="Debuchy R."/>
            <person name="Gladieux P."/>
            <person name="Hiltunen Thoren M."/>
            <person name="Johannesson H."/>
        </authorList>
    </citation>
    <scope>NUCLEOTIDE SEQUENCE</scope>
    <source>
        <strain evidence="4">CBS 560.94</strain>
    </source>
</reference>
<proteinExistence type="predicted"/>
<dbReference type="EMBL" id="JAUEPP010000004">
    <property type="protein sequence ID" value="KAK3345002.1"/>
    <property type="molecule type" value="Genomic_DNA"/>
</dbReference>
<reference evidence="4" key="2">
    <citation type="submission" date="2023-06" db="EMBL/GenBank/DDBJ databases">
        <authorList>
            <consortium name="Lawrence Berkeley National Laboratory"/>
            <person name="Haridas S."/>
            <person name="Hensen N."/>
            <person name="Bonometti L."/>
            <person name="Westerberg I."/>
            <person name="Brannstrom I.O."/>
            <person name="Guillou S."/>
            <person name="Cros-Aarteil S."/>
            <person name="Calhoun S."/>
            <person name="Kuo A."/>
            <person name="Mondo S."/>
            <person name="Pangilinan J."/>
            <person name="Riley R."/>
            <person name="Labutti K."/>
            <person name="Andreopoulos B."/>
            <person name="Lipzen A."/>
            <person name="Chen C."/>
            <person name="Yanf M."/>
            <person name="Daum C."/>
            <person name="Ng V."/>
            <person name="Clum A."/>
            <person name="Steindorff A."/>
            <person name="Ohm R."/>
            <person name="Martin F."/>
            <person name="Silar P."/>
            <person name="Natvig D."/>
            <person name="Lalanne C."/>
            <person name="Gautier V."/>
            <person name="Ament-Velasquez S.L."/>
            <person name="Kruys A."/>
            <person name="Hutchinson M.I."/>
            <person name="Powell A.J."/>
            <person name="Barry K."/>
            <person name="Miller A.N."/>
            <person name="Grigoriev I.V."/>
            <person name="Debuchy R."/>
            <person name="Gladieux P."/>
            <person name="Thoren M.H."/>
            <person name="Johannesson H."/>
        </authorList>
    </citation>
    <scope>NUCLEOTIDE SEQUENCE</scope>
    <source>
        <strain evidence="4">CBS 560.94</strain>
    </source>
</reference>
<keyword evidence="2" id="KW-1133">Transmembrane helix</keyword>
<feature type="transmembrane region" description="Helical" evidence="2">
    <location>
        <begin position="421"/>
        <end position="444"/>
    </location>
</feature>
<feature type="signal peptide" evidence="3">
    <location>
        <begin position="1"/>
        <end position="22"/>
    </location>
</feature>
<dbReference type="InterPro" id="IPR021514">
    <property type="entry name" value="DUF3176"/>
</dbReference>
<name>A0AAE0JEQ6_9PEZI</name>
<feature type="compositionally biased region" description="Basic and acidic residues" evidence="1">
    <location>
        <begin position="460"/>
        <end position="471"/>
    </location>
</feature>
<sequence length="502" mass="56251">MGGNWGWEMAAVLLSCCSLAATITVLKLYDGINVNSWKFYLSLSTTISILSQVSRTSMAFALTSCIGQAKWNWFSRREDRLATFSQFDAASRGPLGSLALFEPYSDSTPGEQVKYVLGRQTQGDSAVTLRNSKGKLVQESLRSLEDSFMHTGGKVIADRRETFHFRDAFTTFIVFQILKAPRNYISQQMAWEDEQPEAWECGFSFCINRYNSTVQDGILYETVLSSAKQALSESMRAVPHQHGGNMGNITNGTEQWQFWSYPRNYTLYSPLGAEAVNLSTWDQSKLWDFDRDSLELQIPNDWSKLTYADNSSHLPQPEDSRSLGISAQAVHSTIYWFLQQYPMFRDMTPRLSYSGAIGTGDNDSVGRSIAKSTNVTETFENAAKRMTAFLRELPQTIDYEQDYVNGQAFVWVQHIRIRWPFITFPVAVAVAGLVFVLLTTAGVADKVSKQTVVTLNRDSSDGSFELKESKESASATGALLDSDASSWSESLTNRNRDGREGM</sequence>
<evidence type="ECO:0000313" key="4">
    <source>
        <dbReference type="EMBL" id="KAK3345002.1"/>
    </source>
</evidence>
<evidence type="ECO:0000256" key="1">
    <source>
        <dbReference type="SAM" id="MobiDB-lite"/>
    </source>
</evidence>
<keyword evidence="2" id="KW-0472">Membrane</keyword>
<accession>A0AAE0JEQ6</accession>
<organism evidence="4 5">
    <name type="scientific">Neurospora tetraspora</name>
    <dbReference type="NCBI Taxonomy" id="94610"/>
    <lineage>
        <taxon>Eukaryota</taxon>
        <taxon>Fungi</taxon>
        <taxon>Dikarya</taxon>
        <taxon>Ascomycota</taxon>
        <taxon>Pezizomycotina</taxon>
        <taxon>Sordariomycetes</taxon>
        <taxon>Sordariomycetidae</taxon>
        <taxon>Sordariales</taxon>
        <taxon>Sordariaceae</taxon>
        <taxon>Neurospora</taxon>
    </lineage>
</organism>
<keyword evidence="5" id="KW-1185">Reference proteome</keyword>
<dbReference type="Proteomes" id="UP001278500">
    <property type="component" value="Unassembled WGS sequence"/>
</dbReference>
<gene>
    <name evidence="4" type="ORF">B0H65DRAFT_425163</name>
</gene>
<dbReference type="AlphaFoldDB" id="A0AAE0JEQ6"/>
<dbReference type="RefSeq" id="XP_062681615.1">
    <property type="nucleotide sequence ID" value="XM_062824556.1"/>
</dbReference>
<dbReference type="GeneID" id="87861710"/>
<feature type="region of interest" description="Disordered" evidence="1">
    <location>
        <begin position="460"/>
        <end position="502"/>
    </location>
</feature>
<keyword evidence="2" id="KW-0812">Transmembrane</keyword>
<dbReference type="PANTHER" id="PTHR35394:SF5">
    <property type="entry name" value="DUF3176 DOMAIN-CONTAINING PROTEIN"/>
    <property type="match status" value="1"/>
</dbReference>
<evidence type="ECO:0000256" key="3">
    <source>
        <dbReference type="SAM" id="SignalP"/>
    </source>
</evidence>
<dbReference type="Pfam" id="PF11374">
    <property type="entry name" value="DUF3176"/>
    <property type="match status" value="1"/>
</dbReference>
<comment type="caution">
    <text evidence="4">The sequence shown here is derived from an EMBL/GenBank/DDBJ whole genome shotgun (WGS) entry which is preliminary data.</text>
</comment>
<feature type="compositionally biased region" description="Polar residues" evidence="1">
    <location>
        <begin position="483"/>
        <end position="493"/>
    </location>
</feature>
<evidence type="ECO:0000256" key="2">
    <source>
        <dbReference type="SAM" id="Phobius"/>
    </source>
</evidence>